<protein>
    <submittedName>
        <fullName evidence="1">Uncharacterized protein</fullName>
    </submittedName>
</protein>
<evidence type="ECO:0000313" key="2">
    <source>
        <dbReference type="Proteomes" id="UP000828941"/>
    </source>
</evidence>
<dbReference type="Proteomes" id="UP000828941">
    <property type="component" value="Chromosome 7"/>
</dbReference>
<keyword evidence="2" id="KW-1185">Reference proteome</keyword>
<accession>A0ACB9N7M1</accession>
<comment type="caution">
    <text evidence="1">The sequence shown here is derived from an EMBL/GenBank/DDBJ whole genome shotgun (WGS) entry which is preliminary data.</text>
</comment>
<proteinExistence type="predicted"/>
<sequence length="281" mass="32975">MDSFASFLLVFSLLFSLLANGNYDVPFQQNYNPLWGYDHTKVLDESREIQLTLDQYSGSGFQSWQKYGSGWFNMRIKTPQKDSTAVITTFYLQSDAQGHRDEIDFEFLGGNGSKDHPYLLQTNIYTNGRGGREQGIFLWFDPTADFHDYTILWNHYQTVFFVDRIPIRVFKNATKYGGAYPTKAMNIFATIWTGTWASHGMPVNWTDAPFEAHYRGFDITACNTHDNNEQDCLSNSKFWWNQKQYWSLNSDQQEAYENVRSKYLYYDYCTKPNYPECKYNQ</sequence>
<gene>
    <name evidence="1" type="ORF">L6164_016855</name>
</gene>
<dbReference type="EMBL" id="CM039432">
    <property type="protein sequence ID" value="KAI4331907.1"/>
    <property type="molecule type" value="Genomic_DNA"/>
</dbReference>
<name>A0ACB9N7M1_BAUVA</name>
<organism evidence="1 2">
    <name type="scientific">Bauhinia variegata</name>
    <name type="common">Purple orchid tree</name>
    <name type="synonym">Phanera variegata</name>
    <dbReference type="NCBI Taxonomy" id="167791"/>
    <lineage>
        <taxon>Eukaryota</taxon>
        <taxon>Viridiplantae</taxon>
        <taxon>Streptophyta</taxon>
        <taxon>Embryophyta</taxon>
        <taxon>Tracheophyta</taxon>
        <taxon>Spermatophyta</taxon>
        <taxon>Magnoliopsida</taxon>
        <taxon>eudicotyledons</taxon>
        <taxon>Gunneridae</taxon>
        <taxon>Pentapetalae</taxon>
        <taxon>rosids</taxon>
        <taxon>fabids</taxon>
        <taxon>Fabales</taxon>
        <taxon>Fabaceae</taxon>
        <taxon>Cercidoideae</taxon>
        <taxon>Cercideae</taxon>
        <taxon>Bauhiniinae</taxon>
        <taxon>Bauhinia</taxon>
    </lineage>
</organism>
<evidence type="ECO:0000313" key="1">
    <source>
        <dbReference type="EMBL" id="KAI4331907.1"/>
    </source>
</evidence>
<reference evidence="1 2" key="1">
    <citation type="journal article" date="2022" name="DNA Res.">
        <title>Chromosomal-level genome assembly of the orchid tree Bauhinia variegata (Leguminosae; Cercidoideae) supports the allotetraploid origin hypothesis of Bauhinia.</title>
        <authorList>
            <person name="Zhong Y."/>
            <person name="Chen Y."/>
            <person name="Zheng D."/>
            <person name="Pang J."/>
            <person name="Liu Y."/>
            <person name="Luo S."/>
            <person name="Meng S."/>
            <person name="Qian L."/>
            <person name="Wei D."/>
            <person name="Dai S."/>
            <person name="Zhou R."/>
        </authorList>
    </citation>
    <scope>NUCLEOTIDE SEQUENCE [LARGE SCALE GENOMIC DNA]</scope>
    <source>
        <strain evidence="1">BV-YZ2020</strain>
    </source>
</reference>